<feature type="transmembrane region" description="Helical" evidence="1">
    <location>
        <begin position="83"/>
        <end position="103"/>
    </location>
</feature>
<feature type="transmembrane region" description="Helical" evidence="1">
    <location>
        <begin position="21"/>
        <end position="39"/>
    </location>
</feature>
<reference evidence="2 3" key="1">
    <citation type="submission" date="2020-11" db="EMBL/GenBank/DDBJ databases">
        <title>Sequencing the genomes of 1000 actinobacteria strains.</title>
        <authorList>
            <person name="Klenk H.-P."/>
        </authorList>
    </citation>
    <scope>NUCLEOTIDE SEQUENCE [LARGE SCALE GENOMIC DNA]</scope>
    <source>
        <strain evidence="2 3">DSM 101695</strain>
    </source>
</reference>
<feature type="transmembrane region" description="Helical" evidence="1">
    <location>
        <begin position="274"/>
        <end position="297"/>
    </location>
</feature>
<name>A0ABS0KBL2_9ACTN</name>
<accession>A0ABS0KBL2</accession>
<keyword evidence="1" id="KW-0472">Membrane</keyword>
<sequence length="383" mass="41842">MTSAEPVGLRRDPKSSSRATLLELFFDVFYVAAFAQLSMELAEHSTWSGLGQGLVLLLAVWWTWSVTAIVTEFYDPRLRVIQGVVASAMFGVALMAVAVPSAYEGRGLLFASAYVGLHLVRGALLVGALRPRRAHAREERFLFWFVISGVLWLAGGFVDPAWRVGLWAGALAVDYMATALRHPTPRLGRVPLDQYNQLSVHFGERYQQIAILALGELTLMATLTFASEAHTPARAAVFLIAIATALLFWQIYVLQSNTLVDRSAHWRPRQAVRLAPYVYAGVVTGVIATSAGVELVLHEPLGPTTPTSWVALIVGGPVLFVLGRMSSEYVLLGQLPRSRVGWLVLLLGLTPVLSAQAPIVVLIVTMGVLFGITLTDARRNRHH</sequence>
<feature type="transmembrane region" description="Helical" evidence="1">
    <location>
        <begin position="343"/>
        <end position="372"/>
    </location>
</feature>
<gene>
    <name evidence="2" type="ORF">IW249_006437</name>
</gene>
<dbReference type="PANTHER" id="PTHR36840:SF1">
    <property type="entry name" value="BLL5714 PROTEIN"/>
    <property type="match status" value="1"/>
</dbReference>
<organism evidence="2 3">
    <name type="scientific">Micromonospora vinacea</name>
    <dbReference type="NCBI Taxonomy" id="709878"/>
    <lineage>
        <taxon>Bacteria</taxon>
        <taxon>Bacillati</taxon>
        <taxon>Actinomycetota</taxon>
        <taxon>Actinomycetes</taxon>
        <taxon>Micromonosporales</taxon>
        <taxon>Micromonosporaceae</taxon>
        <taxon>Micromonospora</taxon>
    </lineage>
</organism>
<keyword evidence="3" id="KW-1185">Reference proteome</keyword>
<feature type="transmembrane region" description="Helical" evidence="1">
    <location>
        <begin position="233"/>
        <end position="254"/>
    </location>
</feature>
<dbReference type="PANTHER" id="PTHR36840">
    <property type="entry name" value="BLL5714 PROTEIN"/>
    <property type="match status" value="1"/>
</dbReference>
<dbReference type="InterPro" id="IPR010640">
    <property type="entry name" value="Low_temperature_requirement_A"/>
</dbReference>
<dbReference type="EMBL" id="JADOTY010000001">
    <property type="protein sequence ID" value="MBG6106023.1"/>
    <property type="molecule type" value="Genomic_DNA"/>
</dbReference>
<evidence type="ECO:0000256" key="1">
    <source>
        <dbReference type="SAM" id="Phobius"/>
    </source>
</evidence>
<evidence type="ECO:0000313" key="3">
    <source>
        <dbReference type="Proteomes" id="UP000631791"/>
    </source>
</evidence>
<dbReference type="RefSeq" id="WP_196924237.1">
    <property type="nucleotide sequence ID" value="NZ_JADOTY010000001.1"/>
</dbReference>
<keyword evidence="1" id="KW-0812">Transmembrane</keyword>
<proteinExistence type="predicted"/>
<dbReference type="Proteomes" id="UP000631791">
    <property type="component" value="Unassembled WGS sequence"/>
</dbReference>
<comment type="caution">
    <text evidence="2">The sequence shown here is derived from an EMBL/GenBank/DDBJ whole genome shotgun (WGS) entry which is preliminary data.</text>
</comment>
<feature type="transmembrane region" description="Helical" evidence="1">
    <location>
        <begin position="109"/>
        <end position="129"/>
    </location>
</feature>
<dbReference type="Pfam" id="PF06772">
    <property type="entry name" value="LtrA"/>
    <property type="match status" value="1"/>
</dbReference>
<protein>
    <submittedName>
        <fullName evidence="2">Low temperature requirement protein LtrA</fullName>
    </submittedName>
</protein>
<feature type="transmembrane region" description="Helical" evidence="1">
    <location>
        <begin position="141"/>
        <end position="158"/>
    </location>
</feature>
<feature type="transmembrane region" description="Helical" evidence="1">
    <location>
        <begin position="51"/>
        <end position="71"/>
    </location>
</feature>
<keyword evidence="1" id="KW-1133">Transmembrane helix</keyword>
<evidence type="ECO:0000313" key="2">
    <source>
        <dbReference type="EMBL" id="MBG6106023.1"/>
    </source>
</evidence>